<dbReference type="AlphaFoldDB" id="A0A7J7J5B0"/>
<accession>A0A7J7J5B0</accession>
<name>A0A7J7J5B0_BUGNE</name>
<dbReference type="Gene3D" id="2.60.40.420">
    <property type="entry name" value="Cupredoxins - blue copper proteins"/>
    <property type="match status" value="2"/>
</dbReference>
<evidence type="ECO:0000313" key="9">
    <source>
        <dbReference type="Proteomes" id="UP000593567"/>
    </source>
</evidence>
<evidence type="ECO:0000256" key="3">
    <source>
        <dbReference type="ARBA" id="ARBA00023002"/>
    </source>
</evidence>
<evidence type="ECO:0000259" key="7">
    <source>
        <dbReference type="Pfam" id="PF07731"/>
    </source>
</evidence>
<dbReference type="InterPro" id="IPR011706">
    <property type="entry name" value="Cu-oxidase_C"/>
</dbReference>
<keyword evidence="5" id="KW-0732">Signal</keyword>
<evidence type="ECO:0000256" key="5">
    <source>
        <dbReference type="SAM" id="SignalP"/>
    </source>
</evidence>
<dbReference type="PROSITE" id="PS00080">
    <property type="entry name" value="MULTICOPPER_OXIDASE2"/>
    <property type="match status" value="1"/>
</dbReference>
<feature type="signal peptide" evidence="5">
    <location>
        <begin position="1"/>
        <end position="21"/>
    </location>
</feature>
<evidence type="ECO:0000256" key="1">
    <source>
        <dbReference type="ARBA" id="ARBA00010609"/>
    </source>
</evidence>
<dbReference type="Pfam" id="PF07731">
    <property type="entry name" value="Cu-oxidase_2"/>
    <property type="match status" value="1"/>
</dbReference>
<gene>
    <name evidence="8" type="ORF">EB796_020398</name>
</gene>
<keyword evidence="3" id="KW-0560">Oxidoreductase</keyword>
<dbReference type="InterPro" id="IPR001117">
    <property type="entry name" value="Cu-oxidase_2nd"/>
</dbReference>
<dbReference type="Pfam" id="PF00394">
    <property type="entry name" value="Cu-oxidase"/>
    <property type="match status" value="1"/>
</dbReference>
<dbReference type="GO" id="GO:0005507">
    <property type="term" value="F:copper ion binding"/>
    <property type="evidence" value="ECO:0007669"/>
    <property type="project" value="InterPro"/>
</dbReference>
<evidence type="ECO:0000256" key="4">
    <source>
        <dbReference type="ARBA" id="ARBA00023008"/>
    </source>
</evidence>
<feature type="chain" id="PRO_5029791188" evidence="5">
    <location>
        <begin position="22"/>
        <end position="502"/>
    </location>
</feature>
<evidence type="ECO:0000256" key="2">
    <source>
        <dbReference type="ARBA" id="ARBA00022723"/>
    </source>
</evidence>
<keyword evidence="4" id="KW-0186">Copper</keyword>
<evidence type="ECO:0000313" key="8">
    <source>
        <dbReference type="EMBL" id="KAF6021295.1"/>
    </source>
</evidence>
<dbReference type="OrthoDB" id="2121828at2759"/>
<comment type="similarity">
    <text evidence="1">Belongs to the multicopper oxidase family.</text>
</comment>
<dbReference type="PANTHER" id="PTHR11709:SF394">
    <property type="entry name" value="FI03373P-RELATED"/>
    <property type="match status" value="1"/>
</dbReference>
<comment type="caution">
    <text evidence="8">The sequence shown here is derived from an EMBL/GenBank/DDBJ whole genome shotgun (WGS) entry which is preliminary data.</text>
</comment>
<dbReference type="EMBL" id="VXIV02003072">
    <property type="protein sequence ID" value="KAF6021295.1"/>
    <property type="molecule type" value="Genomic_DNA"/>
</dbReference>
<dbReference type="InterPro" id="IPR008972">
    <property type="entry name" value="Cupredoxin"/>
</dbReference>
<feature type="domain" description="Plastocyanin-like" evidence="6">
    <location>
        <begin position="121"/>
        <end position="239"/>
    </location>
</feature>
<dbReference type="SUPFAM" id="SSF49503">
    <property type="entry name" value="Cupredoxins"/>
    <property type="match status" value="2"/>
</dbReference>
<dbReference type="FunFam" id="2.60.40.420:FF:000045">
    <property type="entry name" value="Laccase 2"/>
    <property type="match status" value="1"/>
</dbReference>
<proteinExistence type="inferred from homology"/>
<keyword evidence="9" id="KW-1185">Reference proteome</keyword>
<dbReference type="PANTHER" id="PTHR11709">
    <property type="entry name" value="MULTI-COPPER OXIDASE"/>
    <property type="match status" value="1"/>
</dbReference>
<organism evidence="8 9">
    <name type="scientific">Bugula neritina</name>
    <name type="common">Brown bryozoan</name>
    <name type="synonym">Sertularia neritina</name>
    <dbReference type="NCBI Taxonomy" id="10212"/>
    <lineage>
        <taxon>Eukaryota</taxon>
        <taxon>Metazoa</taxon>
        <taxon>Spiralia</taxon>
        <taxon>Lophotrochozoa</taxon>
        <taxon>Bryozoa</taxon>
        <taxon>Gymnolaemata</taxon>
        <taxon>Cheilostomatida</taxon>
        <taxon>Flustrina</taxon>
        <taxon>Buguloidea</taxon>
        <taxon>Bugulidae</taxon>
        <taxon>Bugula</taxon>
    </lineage>
</organism>
<protein>
    <submittedName>
        <fullName evidence="8">Uncharacterized protein</fullName>
    </submittedName>
</protein>
<sequence>MSAYKLALLACVFSLASLKAAVPIPVTESNVYEFELNLTWATSMTYKDSAGINWDVSLDKGELYYTPNLTKVILSKDEVVTLDGAQSTYIAINGQYPGPPIEVPLAIDDRYQDLSTQDPDVLNFPSDSHLINGRGRFGKNTAPLEIHRVEQGQEYLFRIINAGFDDEFEFSIDEHPLTVVGVEGCEIEPFVVDSVFLAVGERMNVMITADQPPGNYWVRYRAPDWLHSPRGFSILSYTNSSEDPVTSSKPCRDDNPCVSVNCPFHKAPGWICIPMHHLNSTSYHAAEVEKIVGNATEYFFAFSSIHHHGINGRSLILPPSNFYQDDYETAGTKCDEELCNNQSCQCTYVQKLPRNHIIQMVITHTVLYPYVHTWHMHGYRFAVLKVVYPVKDNVTGLIHTRYKMDINCTNDFCYDAQWMREELSYVPVHKPPLKDNLLIPNGGYAVIRIYTDNPGYWIAHCHQAAHLHLGMAMVFDVDGASVKDTIPPNFPTCGDFIINPPQ</sequence>
<evidence type="ECO:0000259" key="6">
    <source>
        <dbReference type="Pfam" id="PF00394"/>
    </source>
</evidence>
<reference evidence="8" key="1">
    <citation type="submission" date="2020-06" db="EMBL/GenBank/DDBJ databases">
        <title>Draft genome of Bugula neritina, a colonial animal packing powerful symbionts and potential medicines.</title>
        <authorList>
            <person name="Rayko M."/>
        </authorList>
    </citation>
    <scope>NUCLEOTIDE SEQUENCE [LARGE SCALE GENOMIC DNA]</scope>
    <source>
        <strain evidence="8">Kwan_BN1</strain>
    </source>
</reference>
<dbReference type="InterPro" id="IPR002355">
    <property type="entry name" value="Cu_oxidase_Cu_BS"/>
</dbReference>
<dbReference type="InterPro" id="IPR045087">
    <property type="entry name" value="Cu-oxidase_fam"/>
</dbReference>
<feature type="domain" description="Plastocyanin-like" evidence="7">
    <location>
        <begin position="335"/>
        <end position="478"/>
    </location>
</feature>
<keyword evidence="2" id="KW-0479">Metal-binding</keyword>
<dbReference type="GO" id="GO:0016491">
    <property type="term" value="F:oxidoreductase activity"/>
    <property type="evidence" value="ECO:0007669"/>
    <property type="project" value="UniProtKB-KW"/>
</dbReference>
<dbReference type="Proteomes" id="UP000593567">
    <property type="component" value="Unassembled WGS sequence"/>
</dbReference>